<gene>
    <name evidence="2" type="ORF">JKK62_08915</name>
</gene>
<dbReference type="PANTHER" id="PTHR34985">
    <property type="entry name" value="SLR0554 PROTEIN"/>
    <property type="match status" value="1"/>
</dbReference>
<evidence type="ECO:0000259" key="1">
    <source>
        <dbReference type="Pfam" id="PF05272"/>
    </source>
</evidence>
<proteinExistence type="predicted"/>
<name>A0A934WRU5_9FIRM</name>
<accession>A0A934WRU5</accession>
<dbReference type="RefSeq" id="WP_201427621.1">
    <property type="nucleotide sequence ID" value="NZ_JAEQMG010000083.1"/>
</dbReference>
<sequence length="403" mass="47001">MALSFDPDLRGKFRRNLLTERIDLFTPLPWTCRSKVINDTEMNYLLWYLEQVYSLSNEKKILKALDIVSSENRYHPIQDHLNSLKWDGTERIRYALHHFLGSGESDYTYEALKLFMIGAIKRVFEPGCKFETMLCLVGGQGAGKSTFFRFMAIRDEWFSDDLRKLDDENVYRKLQGHWIIEMSEMIATANAKSIEEIKSFLSRQKETYKVPYETHPADRLRQCVFAGTTNRQDFLPRDRTGNRRFIPVNVYPELAEVHILADEKSSRAYINQLWAEAMVIYKNGDYKLTFSTELDKELRETQQDFMQEDTLAGQIYAFLEDFIGDRVCSKMLYAEALGNLNQPQPWETRDICEIMNTGIASGTIKGWRVHKGAKRYAKYGVQKGWERVKNQAIVTSNDDLPFD</sequence>
<dbReference type="Proteomes" id="UP000633365">
    <property type="component" value="Unassembled WGS sequence"/>
</dbReference>
<feature type="domain" description="Virulence-associated protein E-like" evidence="1">
    <location>
        <begin position="81"/>
        <end position="306"/>
    </location>
</feature>
<keyword evidence="3" id="KW-1185">Reference proteome</keyword>
<organism evidence="2 3">
    <name type="scientific">Ruminococcus difficilis</name>
    <dbReference type="NCBI Taxonomy" id="2763069"/>
    <lineage>
        <taxon>Bacteria</taxon>
        <taxon>Bacillati</taxon>
        <taxon>Bacillota</taxon>
        <taxon>Clostridia</taxon>
        <taxon>Eubacteriales</taxon>
        <taxon>Oscillospiraceae</taxon>
        <taxon>Ruminococcus</taxon>
    </lineage>
</organism>
<protein>
    <submittedName>
        <fullName evidence="2">Virulence-associated protein E</fullName>
    </submittedName>
</protein>
<evidence type="ECO:0000313" key="2">
    <source>
        <dbReference type="EMBL" id="MBK6088767.1"/>
    </source>
</evidence>
<comment type="caution">
    <text evidence="2">The sequence shown here is derived from an EMBL/GenBank/DDBJ whole genome shotgun (WGS) entry which is preliminary data.</text>
</comment>
<dbReference type="Pfam" id="PF05272">
    <property type="entry name" value="VapE-like_dom"/>
    <property type="match status" value="1"/>
</dbReference>
<dbReference type="PANTHER" id="PTHR34985:SF1">
    <property type="entry name" value="SLR0554 PROTEIN"/>
    <property type="match status" value="1"/>
</dbReference>
<dbReference type="InterPro" id="IPR007936">
    <property type="entry name" value="VapE-like_dom"/>
</dbReference>
<dbReference type="EMBL" id="JAEQMG010000083">
    <property type="protein sequence ID" value="MBK6088767.1"/>
    <property type="molecule type" value="Genomic_DNA"/>
</dbReference>
<dbReference type="AlphaFoldDB" id="A0A934WRU5"/>
<reference evidence="2" key="1">
    <citation type="submission" date="2021-01" db="EMBL/GenBank/DDBJ databases">
        <title>Genome public.</title>
        <authorList>
            <person name="Liu C."/>
            <person name="Sun Q."/>
        </authorList>
    </citation>
    <scope>NUCLEOTIDE SEQUENCE</scope>
    <source>
        <strain evidence="2">M6</strain>
    </source>
</reference>
<evidence type="ECO:0000313" key="3">
    <source>
        <dbReference type="Proteomes" id="UP000633365"/>
    </source>
</evidence>